<gene>
    <name evidence="2" type="ORF">FPE_LOCUS28213</name>
</gene>
<dbReference type="InterPro" id="IPR011333">
    <property type="entry name" value="SKP1/BTB/POZ_sf"/>
</dbReference>
<dbReference type="EMBL" id="OU503052">
    <property type="protein sequence ID" value="CAI9780783.1"/>
    <property type="molecule type" value="Genomic_DNA"/>
</dbReference>
<evidence type="ECO:0000313" key="2">
    <source>
        <dbReference type="EMBL" id="CAI9780783.1"/>
    </source>
</evidence>
<dbReference type="Proteomes" id="UP000834106">
    <property type="component" value="Chromosome 17"/>
</dbReference>
<proteinExistence type="predicted"/>
<keyword evidence="3" id="KW-1185">Reference proteome</keyword>
<name>A0AAD2A3R4_9LAMI</name>
<dbReference type="PANTHER" id="PTHR32370">
    <property type="entry name" value="OS12G0117600 PROTEIN"/>
    <property type="match status" value="1"/>
</dbReference>
<dbReference type="SUPFAM" id="SSF54695">
    <property type="entry name" value="POZ domain"/>
    <property type="match status" value="1"/>
</dbReference>
<accession>A0AAD2A3R4</accession>
<comment type="pathway">
    <text evidence="1">Protein modification; protein ubiquitination.</text>
</comment>
<protein>
    <submittedName>
        <fullName evidence="2">Uncharacterized protein</fullName>
    </submittedName>
</protein>
<dbReference type="AlphaFoldDB" id="A0AAD2A3R4"/>
<reference evidence="2" key="1">
    <citation type="submission" date="2023-05" db="EMBL/GenBank/DDBJ databases">
        <authorList>
            <person name="Huff M."/>
        </authorList>
    </citation>
    <scope>NUCLEOTIDE SEQUENCE</scope>
</reference>
<organism evidence="2 3">
    <name type="scientific">Fraxinus pennsylvanica</name>
    <dbReference type="NCBI Taxonomy" id="56036"/>
    <lineage>
        <taxon>Eukaryota</taxon>
        <taxon>Viridiplantae</taxon>
        <taxon>Streptophyta</taxon>
        <taxon>Embryophyta</taxon>
        <taxon>Tracheophyta</taxon>
        <taxon>Spermatophyta</taxon>
        <taxon>Magnoliopsida</taxon>
        <taxon>eudicotyledons</taxon>
        <taxon>Gunneridae</taxon>
        <taxon>Pentapetalae</taxon>
        <taxon>asterids</taxon>
        <taxon>lamiids</taxon>
        <taxon>Lamiales</taxon>
        <taxon>Oleaceae</taxon>
        <taxon>Oleeae</taxon>
        <taxon>Fraxinus</taxon>
    </lineage>
</organism>
<evidence type="ECO:0000256" key="1">
    <source>
        <dbReference type="ARBA" id="ARBA00004906"/>
    </source>
</evidence>
<evidence type="ECO:0000313" key="3">
    <source>
        <dbReference type="Proteomes" id="UP000834106"/>
    </source>
</evidence>
<dbReference type="InterPro" id="IPR043454">
    <property type="entry name" value="NPH3/RPT2-like"/>
</dbReference>
<sequence>MLRCIAEYLEMMEDLAVGNLVGRTEAHVNEFKLKSLPRTVSILHSSENLLPIAEEVKLEQTTTSTATNKEELLSIAMKRTSEWTFSNEIPRDVTVNAGGTSFSLHKFPSISKGGYLRKLVLESEDSDLSVIEIPDISGGPEAFEFAAKILLWNKLRNKFRKHYHA</sequence>